<protein>
    <submittedName>
        <fullName evidence="1">Uncharacterized protein</fullName>
    </submittedName>
</protein>
<accession>A0A7J8YE52</accession>
<feature type="non-terminal residue" evidence="1">
    <location>
        <position position="20"/>
    </location>
</feature>
<dbReference type="Proteomes" id="UP000593577">
    <property type="component" value="Unassembled WGS sequence"/>
</dbReference>
<keyword evidence="2" id="KW-1185">Reference proteome</keyword>
<dbReference type="AlphaFoldDB" id="A0A7J8YE52"/>
<dbReference type="EMBL" id="JABFAA010000012">
    <property type="protein sequence ID" value="MBA0697827.1"/>
    <property type="molecule type" value="Genomic_DNA"/>
</dbReference>
<gene>
    <name evidence="1" type="ORF">Goari_021351</name>
</gene>
<evidence type="ECO:0000313" key="1">
    <source>
        <dbReference type="EMBL" id="MBA0697827.1"/>
    </source>
</evidence>
<comment type="caution">
    <text evidence="1">The sequence shown here is derived from an EMBL/GenBank/DDBJ whole genome shotgun (WGS) entry which is preliminary data.</text>
</comment>
<proteinExistence type="predicted"/>
<organism evidence="1 2">
    <name type="scientific">Gossypium aridum</name>
    <name type="common">American cotton</name>
    <name type="synonym">Erioxylum aridum</name>
    <dbReference type="NCBI Taxonomy" id="34290"/>
    <lineage>
        <taxon>Eukaryota</taxon>
        <taxon>Viridiplantae</taxon>
        <taxon>Streptophyta</taxon>
        <taxon>Embryophyta</taxon>
        <taxon>Tracheophyta</taxon>
        <taxon>Spermatophyta</taxon>
        <taxon>Magnoliopsida</taxon>
        <taxon>eudicotyledons</taxon>
        <taxon>Gunneridae</taxon>
        <taxon>Pentapetalae</taxon>
        <taxon>rosids</taxon>
        <taxon>malvids</taxon>
        <taxon>Malvales</taxon>
        <taxon>Malvaceae</taxon>
        <taxon>Malvoideae</taxon>
        <taxon>Gossypium</taxon>
    </lineage>
</organism>
<name>A0A7J8YE52_GOSAI</name>
<sequence length="20" mass="2284">MRSTLANLRHPVKGVQISYL</sequence>
<evidence type="ECO:0000313" key="2">
    <source>
        <dbReference type="Proteomes" id="UP000593577"/>
    </source>
</evidence>
<reference evidence="1 2" key="1">
    <citation type="journal article" date="2019" name="Genome Biol. Evol.">
        <title>Insights into the evolution of the New World diploid cottons (Gossypium, subgenus Houzingenia) based on genome sequencing.</title>
        <authorList>
            <person name="Grover C.E."/>
            <person name="Arick M.A. 2nd"/>
            <person name="Thrash A."/>
            <person name="Conover J.L."/>
            <person name="Sanders W.S."/>
            <person name="Peterson D.G."/>
            <person name="Frelichowski J.E."/>
            <person name="Scheffler J.A."/>
            <person name="Scheffler B.E."/>
            <person name="Wendel J.F."/>
        </authorList>
    </citation>
    <scope>NUCLEOTIDE SEQUENCE [LARGE SCALE GENOMIC DNA]</scope>
    <source>
        <strain evidence="1">185</strain>
        <tissue evidence="1">Leaf</tissue>
    </source>
</reference>